<dbReference type="CDD" id="cd00176">
    <property type="entry name" value="SPEC"/>
    <property type="match status" value="1"/>
</dbReference>
<dbReference type="PROSITE" id="PS50135">
    <property type="entry name" value="ZF_ZZ_2"/>
    <property type="match status" value="1"/>
</dbReference>
<gene>
    <name evidence="13" type="ORF">MAR_018710</name>
</gene>
<dbReference type="InterPro" id="IPR000433">
    <property type="entry name" value="Znf_ZZ"/>
</dbReference>
<dbReference type="InterPro" id="IPR043145">
    <property type="entry name" value="Znf_ZZ_sf"/>
</dbReference>
<dbReference type="PANTHER" id="PTHR12268:SF14">
    <property type="entry name" value="DYSTROPHIN-1"/>
    <property type="match status" value="1"/>
</dbReference>
<dbReference type="SUPFAM" id="SSF46966">
    <property type="entry name" value="Spectrin repeat"/>
    <property type="match status" value="2"/>
</dbReference>
<dbReference type="InterPro" id="IPR015154">
    <property type="entry name" value="EF-hand_dom_typ2"/>
</dbReference>
<name>A0ABY7EFG8_MYAAR</name>
<dbReference type="Gene3D" id="1.10.238.10">
    <property type="entry name" value="EF-hand"/>
    <property type="match status" value="2"/>
</dbReference>
<evidence type="ECO:0000256" key="9">
    <source>
        <dbReference type="PROSITE-ProRule" id="PRU00228"/>
    </source>
</evidence>
<comment type="subcellular location">
    <subcellularLocation>
        <location evidence="2">Cell membrane</location>
        <location evidence="2">Sarcolemma</location>
        <topology evidence="2">Peripheral membrane protein</topology>
        <orientation evidence="2">Cytoplasmic side</orientation>
    </subcellularLocation>
    <subcellularLocation>
        <location evidence="1">Cytoplasm</location>
        <location evidence="1">Cytoskeleton</location>
    </subcellularLocation>
</comment>
<dbReference type="Pfam" id="PF09069">
    <property type="entry name" value="EF-hand_3"/>
    <property type="match status" value="1"/>
</dbReference>
<dbReference type="SUPFAM" id="SSF57850">
    <property type="entry name" value="RING/U-box"/>
    <property type="match status" value="1"/>
</dbReference>
<evidence type="ECO:0000256" key="1">
    <source>
        <dbReference type="ARBA" id="ARBA00004245"/>
    </source>
</evidence>
<keyword evidence="6" id="KW-0862">Zinc</keyword>
<evidence type="ECO:0000256" key="11">
    <source>
        <dbReference type="SAM" id="MobiDB-lite"/>
    </source>
</evidence>
<keyword evidence="3" id="KW-0963">Cytoplasm</keyword>
<evidence type="ECO:0000256" key="2">
    <source>
        <dbReference type="ARBA" id="ARBA00004278"/>
    </source>
</evidence>
<dbReference type="PROSITE" id="PS01357">
    <property type="entry name" value="ZF_ZZ_1"/>
    <property type="match status" value="1"/>
</dbReference>
<organism evidence="13 14">
    <name type="scientific">Mya arenaria</name>
    <name type="common">Soft-shell clam</name>
    <dbReference type="NCBI Taxonomy" id="6604"/>
    <lineage>
        <taxon>Eukaryota</taxon>
        <taxon>Metazoa</taxon>
        <taxon>Spiralia</taxon>
        <taxon>Lophotrochozoa</taxon>
        <taxon>Mollusca</taxon>
        <taxon>Bivalvia</taxon>
        <taxon>Autobranchia</taxon>
        <taxon>Heteroconchia</taxon>
        <taxon>Euheterodonta</taxon>
        <taxon>Imparidentia</taxon>
        <taxon>Neoheterodontei</taxon>
        <taxon>Myida</taxon>
        <taxon>Myoidea</taxon>
        <taxon>Myidae</taxon>
        <taxon>Mya</taxon>
    </lineage>
</organism>
<evidence type="ECO:0000313" key="13">
    <source>
        <dbReference type="EMBL" id="WAR08752.1"/>
    </source>
</evidence>
<dbReference type="EMBL" id="CP111017">
    <property type="protein sequence ID" value="WAR08752.1"/>
    <property type="molecule type" value="Genomic_DNA"/>
</dbReference>
<sequence length="869" mass="99735">MSEKVPDEEYRSPLSCKPPGGITHCFRRRFSEDDNLVLTASHSEERLSRKATGFIRHLSGELICQPKKQILRETTPRSKSLQRNYSGEITELKSINRQNSGDTIHGSSRSPLKHISEAKMQISIKQCGRSVPTWSHASEKDLQAEVDSHQGGFDSLTGAGQQLSTRMGGADLQQLQRRLEEMNQRWLALMTKSMQIRGRLETNTEQWLRLLHTIEDLLAWILKAQHELKAQRPKLRDHLSVKRSLVEQTLTAGRQYLQGEGEDKRLSTDSGDSADTDETSSLEKSPEREARQLVKKIRRQVRLLNRKWKMTYFQDALDDLQESLSRAEAEKNTWPLIADILIENLPFEIEKTKTYQQAVAPIQGQVDSVNDHVNDFEAANVVLSHVIIHKLEDYKTRLHQSSHLGNGRLQETKCLTIHNSETTHWDHPEMTNLMDALNDLNNARFAAYRTAMKLRLVQKKLCLDLVDLQVATEEFEKQGMKGRNDKLLDVVEVINCVAAMYEASARSHEQLVNVPLCVDLVLNWLLNVYDVTRSGKIRVLSFKVGIVLMCNGHVDDKYKFLFRLIADKNGSTDQRKMGLLLHDCMQLPRQLGEVAAFGGSNVEPSVRSCFEKANSRQEINVNQFLDWLRQEPQSLVWVPVMHRLAAAEHARHQAKCNICKTIPIIGLRYRCLRCFNFDMCQNCFFSGRKAKHHKLTHPIQEYCTTTSSGEDIRDFTKVMKNKLRSKRSFRKHPRLGYLPVQTVLEGDALESPAPSPQHSISQDMHSRLELYANRLAEVEQQQATQTPDVTLQAEYDRLRTQQEHNNNKSQIEDLPGIDGEFPSHDAEMLAEAKLLRQHKGRLEARMRILEDHNRQLEGQLQRLRHLLDV</sequence>
<evidence type="ECO:0000256" key="4">
    <source>
        <dbReference type="ARBA" id="ARBA00022723"/>
    </source>
</evidence>
<keyword evidence="14" id="KW-1185">Reference proteome</keyword>
<evidence type="ECO:0000313" key="14">
    <source>
        <dbReference type="Proteomes" id="UP001164746"/>
    </source>
</evidence>
<feature type="coiled-coil region" evidence="10">
    <location>
        <begin position="839"/>
        <end position="866"/>
    </location>
</feature>
<keyword evidence="5 9" id="KW-0863">Zinc-finger</keyword>
<evidence type="ECO:0000256" key="8">
    <source>
        <dbReference type="ARBA" id="ARBA00023212"/>
    </source>
</evidence>
<keyword evidence="8" id="KW-0206">Cytoskeleton</keyword>
<keyword evidence="10" id="KW-0175">Coiled coil</keyword>
<dbReference type="InterPro" id="IPR050774">
    <property type="entry name" value="KCMF1/Dystrophin"/>
</dbReference>
<dbReference type="InterPro" id="IPR018159">
    <property type="entry name" value="Spectrin/alpha-actinin"/>
</dbReference>
<accession>A0ABY7EFG8</accession>
<dbReference type="SUPFAM" id="SSF47473">
    <property type="entry name" value="EF-hand"/>
    <property type="match status" value="2"/>
</dbReference>
<dbReference type="InterPro" id="IPR011992">
    <property type="entry name" value="EF-hand-dom_pair"/>
</dbReference>
<reference evidence="13" key="1">
    <citation type="submission" date="2022-11" db="EMBL/GenBank/DDBJ databases">
        <title>Centuries of genome instability and evolution in soft-shell clam transmissible cancer (bioRxiv).</title>
        <authorList>
            <person name="Hart S.F.M."/>
            <person name="Yonemitsu M.A."/>
            <person name="Giersch R.M."/>
            <person name="Beal B.F."/>
            <person name="Arriagada G."/>
            <person name="Davis B.W."/>
            <person name="Ostrander E.A."/>
            <person name="Goff S.P."/>
            <person name="Metzger M.J."/>
        </authorList>
    </citation>
    <scope>NUCLEOTIDE SEQUENCE</scope>
    <source>
        <strain evidence="13">MELC-2E11</strain>
        <tissue evidence="13">Siphon/mantle</tissue>
    </source>
</reference>
<dbReference type="SMART" id="SM00291">
    <property type="entry name" value="ZnF_ZZ"/>
    <property type="match status" value="1"/>
</dbReference>
<evidence type="ECO:0000256" key="7">
    <source>
        <dbReference type="ARBA" id="ARBA00022837"/>
    </source>
</evidence>
<proteinExistence type="predicted"/>
<evidence type="ECO:0000256" key="6">
    <source>
        <dbReference type="ARBA" id="ARBA00022833"/>
    </source>
</evidence>
<evidence type="ECO:0000256" key="5">
    <source>
        <dbReference type="ARBA" id="ARBA00022771"/>
    </source>
</evidence>
<dbReference type="CDD" id="cd02334">
    <property type="entry name" value="ZZ_dystrophin"/>
    <property type="match status" value="1"/>
</dbReference>
<keyword evidence="4" id="KW-0479">Metal-binding</keyword>
<evidence type="ECO:0000256" key="10">
    <source>
        <dbReference type="SAM" id="Coils"/>
    </source>
</evidence>
<dbReference type="Pfam" id="PF09068">
    <property type="entry name" value="EF-hand_2"/>
    <property type="match status" value="1"/>
</dbReference>
<feature type="non-terminal residue" evidence="13">
    <location>
        <position position="1"/>
    </location>
</feature>
<evidence type="ECO:0000259" key="12">
    <source>
        <dbReference type="PROSITE" id="PS50135"/>
    </source>
</evidence>
<dbReference type="Proteomes" id="UP001164746">
    <property type="component" value="Chromosome 6"/>
</dbReference>
<dbReference type="Gene3D" id="3.30.60.90">
    <property type="match status" value="1"/>
</dbReference>
<protein>
    <submittedName>
        <fullName evidence="13">DMDD-like protein</fullName>
    </submittedName>
</protein>
<feature type="region of interest" description="Disordered" evidence="11">
    <location>
        <begin position="257"/>
        <end position="289"/>
    </location>
</feature>
<dbReference type="Pfam" id="PF00569">
    <property type="entry name" value="ZZ"/>
    <property type="match status" value="1"/>
</dbReference>
<dbReference type="Gene3D" id="1.20.58.60">
    <property type="match status" value="1"/>
</dbReference>
<evidence type="ECO:0000256" key="3">
    <source>
        <dbReference type="ARBA" id="ARBA00022490"/>
    </source>
</evidence>
<dbReference type="InterPro" id="IPR015153">
    <property type="entry name" value="EF-hand_dom_typ1"/>
</dbReference>
<dbReference type="CDD" id="cd16242">
    <property type="entry name" value="EFh_DMD_like"/>
    <property type="match status" value="1"/>
</dbReference>
<keyword evidence="7" id="KW-0106">Calcium</keyword>
<dbReference type="PANTHER" id="PTHR12268">
    <property type="entry name" value="E3 UBIQUITIN-PROTEIN LIGASE KCMF1"/>
    <property type="match status" value="1"/>
</dbReference>
<feature type="domain" description="ZZ-type" evidence="12">
    <location>
        <begin position="651"/>
        <end position="707"/>
    </location>
</feature>